<organism evidence="5 6">
    <name type="scientific">Hondaea fermentalgiana</name>
    <dbReference type="NCBI Taxonomy" id="2315210"/>
    <lineage>
        <taxon>Eukaryota</taxon>
        <taxon>Sar</taxon>
        <taxon>Stramenopiles</taxon>
        <taxon>Bigyra</taxon>
        <taxon>Labyrinthulomycetes</taxon>
        <taxon>Thraustochytrida</taxon>
        <taxon>Thraustochytriidae</taxon>
        <taxon>Hondaea</taxon>
    </lineage>
</organism>
<feature type="transmembrane region" description="Helical" evidence="3">
    <location>
        <begin position="455"/>
        <end position="474"/>
    </location>
</feature>
<dbReference type="Gene3D" id="2.60.120.200">
    <property type="match status" value="1"/>
</dbReference>
<dbReference type="Proteomes" id="UP000241890">
    <property type="component" value="Unassembled WGS sequence"/>
</dbReference>
<comment type="caution">
    <text evidence="5">The sequence shown here is derived from an EMBL/GenBank/DDBJ whole genome shotgun (WGS) entry which is preliminary data.</text>
</comment>
<dbReference type="InParanoid" id="A0A2R5GV69"/>
<evidence type="ECO:0000259" key="4">
    <source>
        <dbReference type="Pfam" id="PF00139"/>
    </source>
</evidence>
<dbReference type="InterPro" id="IPR056573">
    <property type="entry name" value="Lectin_L-type_dom"/>
</dbReference>
<feature type="transmembrane region" description="Helical" evidence="3">
    <location>
        <begin position="516"/>
        <end position="537"/>
    </location>
</feature>
<evidence type="ECO:0000256" key="1">
    <source>
        <dbReference type="ARBA" id="ARBA00007606"/>
    </source>
</evidence>
<keyword evidence="3" id="KW-1133">Transmembrane helix</keyword>
<keyword evidence="2" id="KW-0430">Lectin</keyword>
<dbReference type="InterPro" id="IPR001220">
    <property type="entry name" value="Legume_lectin_dom"/>
</dbReference>
<sequence>MENFRFPNFQNRPHLNLNGDAVGEVGELVLTQAQTHQVGAAWFDQPVRVDNGFVSQFGFSITEVENTGGEGFAFVLQSAGPYSIGNSDAGLGYDGLGSGLAIEFDTAQSAEMGDPATPHISVHSGLFGAKLSAKEPELAEKYSSPWEDLALYDETLENRLRARFITITYEPSDGILKVSLSHKSADRRYVHKDLLSTQIGAISGEYHVGFTAATGKSFARFALLSWAFECAGPGETQSQVRTFCSQDFDGPNCAVTNEVAERECPRRTACNVCTEDVYNCAWCSGGNDGDSGHCVVGTVENIRECSAVALEPLSCSAGLSHIWIYLLGVAFFVIIVFAFVLFRMLPMVQSFRAISLLVALVGGALSGMVLSYFISISLVEISETTFFGIAYGFFFSVQFILISAHLVKIEIPERGWCSAHVILLIICDVWVFLSAIACFLLDRRFIHWLPEAPKVLFYTVLGASLNFCLVFSIAEITDEVMHKCSERGGHGANIASTFDTRRGTRRSAVVSSQARVALLAAASMLSGTFFGFMFGTLRIEEESQYRVALALQQEAAYTYPVGALIGGVSALLYQLVQLPLASDEQIDRILRESGRDGL</sequence>
<keyword evidence="6" id="KW-1185">Reference proteome</keyword>
<evidence type="ECO:0000256" key="3">
    <source>
        <dbReference type="SAM" id="Phobius"/>
    </source>
</evidence>
<name>A0A2R5GV69_9STRA</name>
<keyword evidence="3" id="KW-0472">Membrane</keyword>
<dbReference type="Pfam" id="PF00139">
    <property type="entry name" value="Lectin_legB"/>
    <property type="match status" value="1"/>
</dbReference>
<dbReference type="PANTHER" id="PTHR32401:SF48">
    <property type="entry name" value="LEGUME LECTIN DOMAIN-CONTAINING PROTEIN"/>
    <property type="match status" value="1"/>
</dbReference>
<evidence type="ECO:0000256" key="2">
    <source>
        <dbReference type="ARBA" id="ARBA00022734"/>
    </source>
</evidence>
<feature type="domain" description="Legume lectin" evidence="4">
    <location>
        <begin position="3"/>
        <end position="237"/>
    </location>
</feature>
<keyword evidence="3" id="KW-0812">Transmembrane</keyword>
<dbReference type="OrthoDB" id="409136at2759"/>
<reference evidence="5 6" key="1">
    <citation type="submission" date="2017-12" db="EMBL/GenBank/DDBJ databases">
        <title>Sequencing, de novo assembly and annotation of complete genome of a new Thraustochytrid species, strain FCC1311.</title>
        <authorList>
            <person name="Sedici K."/>
            <person name="Godart F."/>
            <person name="Aiese Cigliano R."/>
            <person name="Sanseverino W."/>
            <person name="Barakat M."/>
            <person name="Ortet P."/>
            <person name="Marechal E."/>
            <person name="Cagnac O."/>
            <person name="Amato A."/>
        </authorList>
    </citation>
    <scope>NUCLEOTIDE SEQUENCE [LARGE SCALE GENOMIC DNA]</scope>
</reference>
<dbReference type="InterPro" id="IPR050258">
    <property type="entry name" value="Leguminous_Lectin"/>
</dbReference>
<proteinExistence type="inferred from homology"/>
<evidence type="ECO:0000313" key="5">
    <source>
        <dbReference type="EMBL" id="GBG31814.1"/>
    </source>
</evidence>
<feature type="transmembrane region" description="Helical" evidence="3">
    <location>
        <begin position="386"/>
        <end position="407"/>
    </location>
</feature>
<dbReference type="EMBL" id="BEYU01000107">
    <property type="protein sequence ID" value="GBG31814.1"/>
    <property type="molecule type" value="Genomic_DNA"/>
</dbReference>
<feature type="transmembrane region" description="Helical" evidence="3">
    <location>
        <begin position="322"/>
        <end position="342"/>
    </location>
</feature>
<dbReference type="AlphaFoldDB" id="A0A2R5GV69"/>
<dbReference type="SUPFAM" id="SSF49899">
    <property type="entry name" value="Concanavalin A-like lectins/glucanases"/>
    <property type="match status" value="1"/>
</dbReference>
<gene>
    <name evidence="5" type="ORF">FCC1311_080392</name>
</gene>
<evidence type="ECO:0000313" key="6">
    <source>
        <dbReference type="Proteomes" id="UP000241890"/>
    </source>
</evidence>
<dbReference type="InterPro" id="IPR013320">
    <property type="entry name" value="ConA-like_dom_sf"/>
</dbReference>
<comment type="similarity">
    <text evidence="1">Belongs to the leguminous lectin family.</text>
</comment>
<accession>A0A2R5GV69</accession>
<dbReference type="GO" id="GO:0030246">
    <property type="term" value="F:carbohydrate binding"/>
    <property type="evidence" value="ECO:0007669"/>
    <property type="project" value="UniProtKB-KW"/>
</dbReference>
<dbReference type="CDD" id="cd01951">
    <property type="entry name" value="lectin_L-type"/>
    <property type="match status" value="1"/>
</dbReference>
<dbReference type="PANTHER" id="PTHR32401">
    <property type="entry name" value="CONCANAVALIN A-LIKE LECTIN FAMILY PROTEIN"/>
    <property type="match status" value="1"/>
</dbReference>
<protein>
    <submittedName>
        <fullName evidence="5">Lectin-related protein</fullName>
    </submittedName>
</protein>
<feature type="transmembrane region" description="Helical" evidence="3">
    <location>
        <begin position="419"/>
        <end position="443"/>
    </location>
</feature>
<feature type="transmembrane region" description="Helical" evidence="3">
    <location>
        <begin position="354"/>
        <end position="374"/>
    </location>
</feature>
<feature type="transmembrane region" description="Helical" evidence="3">
    <location>
        <begin position="557"/>
        <end position="576"/>
    </location>
</feature>